<dbReference type="InterPro" id="IPR014016">
    <property type="entry name" value="UvrD-like_ATP-bd"/>
</dbReference>
<sequence>MTSHPRPVSSARTAEIAAEQDYVTGLFDRLDAEVAAANARLAKVEADVDPANPDSDALVRRETEYHGLQAKLDKLHVAQLGLVFGRIDIDAPGDNPTPEGLDRRYIGRMGLDDRADDYRTLLLDWRAPMARPFYLATTASPEGVALRRHIRTRGRTVTDIHDEILTHYGHPSESSAAASSATAAADAVATESAVATEDAGVAGESALHAALQRARTGHMSSIVETIQREQDEIIRDSTRGVMVVEGGPGTGKTAVALHRVAYLLYHHREMLAATGVLIVGPNTTFLNYISHVLPELGETGVVLSTIGELFPGVSPVSTDSLLAQEIKGSEAMVDILGNAVKLYQRLPETDREVRVDSIRLQVSPAMVKAARTRARRSRKPHNIARGAFAEQLQEQLAQQLAQRIGADPLGGANLLSRADIDQLHDDLADNQDVQDLIEEMWPHLHPTQVLADLLGSQETIAAAAHEYDEETQQALYREHPTAWSAADAALLDELAVLVGLPDPEQAQATAEQQWREQLADAAEALDILASSEATDNDDDMFEAEILSAADVIDAEHLARRQEVRDARTTAQRAQADHTWAYGHVIIDEAQELTPMEWRMVFRRSPSRWMTLVGDTAQTGAPAGVDSWEETLEPFVGARFRHHQLTVNYRTPEPVTELANRVLAVIDPLAVPAVAVREGIAVNYVPLDESSRPHPRVFTDEDGRLNAIIDASTVVEAKGLEYDHVTVVAPAEIVAASPQGLNNLYVAITRATQTLTIVGPLDI</sequence>
<organism evidence="7 8">
    <name type="scientific">Corynebacterium lizhenjunii</name>
    <dbReference type="NCBI Taxonomy" id="2709394"/>
    <lineage>
        <taxon>Bacteria</taxon>
        <taxon>Bacillati</taxon>
        <taxon>Actinomycetota</taxon>
        <taxon>Actinomycetes</taxon>
        <taxon>Mycobacteriales</taxon>
        <taxon>Corynebacteriaceae</taxon>
        <taxon>Corynebacterium</taxon>
    </lineage>
</organism>
<evidence type="ECO:0000256" key="1">
    <source>
        <dbReference type="ARBA" id="ARBA00022741"/>
    </source>
</evidence>
<dbReference type="GO" id="GO:0005829">
    <property type="term" value="C:cytosol"/>
    <property type="evidence" value="ECO:0007669"/>
    <property type="project" value="TreeGrafter"/>
</dbReference>
<keyword evidence="2 5" id="KW-0378">Hydrolase</keyword>
<dbReference type="PANTHER" id="PTHR11070">
    <property type="entry name" value="UVRD / RECB / PCRA DNA HELICASE FAMILY MEMBER"/>
    <property type="match status" value="1"/>
</dbReference>
<reference evidence="7 8" key="1">
    <citation type="submission" date="2020-11" db="EMBL/GenBank/DDBJ databases">
        <title>Corynebacterium sp. ZJ-599.</title>
        <authorList>
            <person name="Zhou J."/>
        </authorList>
    </citation>
    <scope>NUCLEOTIDE SEQUENCE [LARGE SCALE GENOMIC DNA]</scope>
    <source>
        <strain evidence="7 8">ZJ-599</strain>
    </source>
</reference>
<dbReference type="EMBL" id="CP064954">
    <property type="protein sequence ID" value="QPK80114.1"/>
    <property type="molecule type" value="Genomic_DNA"/>
</dbReference>
<dbReference type="CDD" id="cd18809">
    <property type="entry name" value="SF1_C_RecD"/>
    <property type="match status" value="1"/>
</dbReference>
<evidence type="ECO:0000256" key="4">
    <source>
        <dbReference type="ARBA" id="ARBA00022840"/>
    </source>
</evidence>
<dbReference type="KEGG" id="cliz:G7Y31_05365"/>
<keyword evidence="1 5" id="KW-0547">Nucleotide-binding</keyword>
<dbReference type="GO" id="GO:0016787">
    <property type="term" value="F:hydrolase activity"/>
    <property type="evidence" value="ECO:0007669"/>
    <property type="project" value="UniProtKB-UniRule"/>
</dbReference>
<evidence type="ECO:0000313" key="7">
    <source>
        <dbReference type="EMBL" id="QPK80114.1"/>
    </source>
</evidence>
<dbReference type="GO" id="GO:0003677">
    <property type="term" value="F:DNA binding"/>
    <property type="evidence" value="ECO:0007669"/>
    <property type="project" value="InterPro"/>
</dbReference>
<evidence type="ECO:0000256" key="5">
    <source>
        <dbReference type="PROSITE-ProRule" id="PRU00560"/>
    </source>
</evidence>
<evidence type="ECO:0000313" key="8">
    <source>
        <dbReference type="Proteomes" id="UP000594681"/>
    </source>
</evidence>
<dbReference type="PROSITE" id="PS51198">
    <property type="entry name" value="UVRD_HELICASE_ATP_BIND"/>
    <property type="match status" value="1"/>
</dbReference>
<dbReference type="PANTHER" id="PTHR11070:SF45">
    <property type="entry name" value="DNA 3'-5' HELICASE"/>
    <property type="match status" value="1"/>
</dbReference>
<dbReference type="GO" id="GO:0005524">
    <property type="term" value="F:ATP binding"/>
    <property type="evidence" value="ECO:0007669"/>
    <property type="project" value="UniProtKB-UniRule"/>
</dbReference>
<dbReference type="SUPFAM" id="SSF52540">
    <property type="entry name" value="P-loop containing nucleoside triphosphate hydrolases"/>
    <property type="match status" value="1"/>
</dbReference>
<dbReference type="GO" id="GO:0043138">
    <property type="term" value="F:3'-5' DNA helicase activity"/>
    <property type="evidence" value="ECO:0007669"/>
    <property type="project" value="TreeGrafter"/>
</dbReference>
<feature type="binding site" evidence="5">
    <location>
        <begin position="246"/>
        <end position="253"/>
    </location>
    <ligand>
        <name>ATP</name>
        <dbReference type="ChEBI" id="CHEBI:30616"/>
    </ligand>
</feature>
<dbReference type="AlphaFoldDB" id="A0A7T0KGE8"/>
<evidence type="ECO:0000259" key="6">
    <source>
        <dbReference type="PROSITE" id="PS51198"/>
    </source>
</evidence>
<name>A0A7T0KGE8_9CORY</name>
<evidence type="ECO:0000256" key="3">
    <source>
        <dbReference type="ARBA" id="ARBA00022806"/>
    </source>
</evidence>
<dbReference type="Pfam" id="PF00580">
    <property type="entry name" value="UvrD-helicase"/>
    <property type="match status" value="1"/>
</dbReference>
<evidence type="ECO:0000256" key="2">
    <source>
        <dbReference type="ARBA" id="ARBA00022801"/>
    </source>
</evidence>
<dbReference type="InterPro" id="IPR000212">
    <property type="entry name" value="DNA_helicase_UvrD/REP"/>
</dbReference>
<gene>
    <name evidence="7" type="ORF">G7Y31_05365</name>
</gene>
<dbReference type="RefSeq" id="WP_165010897.1">
    <property type="nucleotide sequence ID" value="NZ_CP064954.1"/>
</dbReference>
<keyword evidence="3 5" id="KW-0347">Helicase</keyword>
<proteinExistence type="predicted"/>
<dbReference type="InterPro" id="IPR027417">
    <property type="entry name" value="P-loop_NTPase"/>
</dbReference>
<protein>
    <submittedName>
        <fullName evidence="7">AAA family ATPase</fullName>
    </submittedName>
</protein>
<dbReference type="Proteomes" id="UP000594681">
    <property type="component" value="Chromosome"/>
</dbReference>
<dbReference type="GO" id="GO:0000725">
    <property type="term" value="P:recombinational repair"/>
    <property type="evidence" value="ECO:0007669"/>
    <property type="project" value="TreeGrafter"/>
</dbReference>
<dbReference type="InterPro" id="IPR027351">
    <property type="entry name" value="(+)RNA_virus_helicase_core_dom"/>
</dbReference>
<dbReference type="Gene3D" id="3.40.50.300">
    <property type="entry name" value="P-loop containing nucleotide triphosphate hydrolases"/>
    <property type="match status" value="3"/>
</dbReference>
<feature type="domain" description="UvrD-like helicase ATP-binding" evidence="6">
    <location>
        <begin position="225"/>
        <end position="651"/>
    </location>
</feature>
<accession>A0A7T0KGE8</accession>
<keyword evidence="8" id="KW-1185">Reference proteome</keyword>
<keyword evidence="4 5" id="KW-0067">ATP-binding</keyword>
<dbReference type="Pfam" id="PF01443">
    <property type="entry name" value="Viral_helicase1"/>
    <property type="match status" value="1"/>
</dbReference>